<dbReference type="SUPFAM" id="SSF51735">
    <property type="entry name" value="NAD(P)-binding Rossmann-fold domains"/>
    <property type="match status" value="1"/>
</dbReference>
<dbReference type="CDD" id="cd05233">
    <property type="entry name" value="SDR_c"/>
    <property type="match status" value="1"/>
</dbReference>
<reference evidence="4 5" key="1">
    <citation type="submission" date="2020-08" db="EMBL/GenBank/DDBJ databases">
        <title>Sequencing the genomes of 1000 actinobacteria strains.</title>
        <authorList>
            <person name="Klenk H.-P."/>
        </authorList>
    </citation>
    <scope>NUCLEOTIDE SEQUENCE [LARGE SCALE GENOMIC DNA]</scope>
    <source>
        <strain evidence="4 5">DSM 20419</strain>
    </source>
</reference>
<accession>A0A7W4YF63</accession>
<dbReference type="Proteomes" id="UP000545286">
    <property type="component" value="Unassembled WGS sequence"/>
</dbReference>
<dbReference type="PRINTS" id="PR00081">
    <property type="entry name" value="GDHRDH"/>
</dbReference>
<dbReference type="PROSITE" id="PS00061">
    <property type="entry name" value="ADH_SHORT"/>
    <property type="match status" value="1"/>
</dbReference>
<evidence type="ECO:0000313" key="5">
    <source>
        <dbReference type="Proteomes" id="UP000545286"/>
    </source>
</evidence>
<dbReference type="SMART" id="SM00822">
    <property type="entry name" value="PKS_KR"/>
    <property type="match status" value="1"/>
</dbReference>
<comment type="caution">
    <text evidence="4">The sequence shown here is derived from an EMBL/GenBank/DDBJ whole genome shotgun (WGS) entry which is preliminary data.</text>
</comment>
<dbReference type="Pfam" id="PF13561">
    <property type="entry name" value="adh_short_C2"/>
    <property type="match status" value="1"/>
</dbReference>
<dbReference type="PRINTS" id="PR00080">
    <property type="entry name" value="SDRFAMILY"/>
</dbReference>
<dbReference type="InterPro" id="IPR002347">
    <property type="entry name" value="SDR_fam"/>
</dbReference>
<gene>
    <name evidence="4" type="ORF">FHX72_002439</name>
</gene>
<comment type="similarity">
    <text evidence="1">Belongs to the short-chain dehydrogenases/reductases (SDR) family.</text>
</comment>
<dbReference type="EC" id="1.1.1.275" evidence="4"/>
<proteinExistence type="inferred from homology"/>
<sequence>MSDARRNSSGRLAGSTALITGAAGGIGSATVRRLAQEGANIVALDRAESSERLAEVVAGAESLGVRALAVHADVTDQGSLDAAVRHGVDTLGAFDVVFANAGVLGSGLAEDVTEDDWNAQIDVNLGGVWRTVKAAIPVLKAEVSPGSIIITSSSAGLRASGGGGTYAAAKHGVVGLARAWAHELGPYGVRVNTIHPTAVATPLVMNDANLRASRPDLENPTPDDVRELWSRGKLLDVGWIEPVDVANAVLFLASSEARYITGIQLPIDAGSTIKWG</sequence>
<name>A0A7W4YF63_9MICO</name>
<dbReference type="AlphaFoldDB" id="A0A7W4YF63"/>
<evidence type="ECO:0000256" key="2">
    <source>
        <dbReference type="ARBA" id="ARBA00023002"/>
    </source>
</evidence>
<keyword evidence="5" id="KW-1185">Reference proteome</keyword>
<evidence type="ECO:0000259" key="3">
    <source>
        <dbReference type="SMART" id="SM00822"/>
    </source>
</evidence>
<evidence type="ECO:0000313" key="4">
    <source>
        <dbReference type="EMBL" id="MBB2958294.1"/>
    </source>
</evidence>
<feature type="domain" description="Ketoreductase" evidence="3">
    <location>
        <begin position="15"/>
        <end position="197"/>
    </location>
</feature>
<dbReference type="GO" id="GO:0033702">
    <property type="term" value="F:(+)-trans-carveol dehydrogenase activity"/>
    <property type="evidence" value="ECO:0007669"/>
    <property type="project" value="UniProtKB-EC"/>
</dbReference>
<dbReference type="InterPro" id="IPR036291">
    <property type="entry name" value="NAD(P)-bd_dom_sf"/>
</dbReference>
<dbReference type="FunFam" id="3.40.50.720:FF:000084">
    <property type="entry name" value="Short-chain dehydrogenase reductase"/>
    <property type="match status" value="1"/>
</dbReference>
<dbReference type="RefSeq" id="WP_183625275.1">
    <property type="nucleotide sequence ID" value="NZ_JACHWJ010000003.1"/>
</dbReference>
<dbReference type="EMBL" id="JACHWJ010000003">
    <property type="protein sequence ID" value="MBB2958294.1"/>
    <property type="molecule type" value="Genomic_DNA"/>
</dbReference>
<dbReference type="PANTHER" id="PTHR43669">
    <property type="entry name" value="5-KETO-D-GLUCONATE 5-REDUCTASE"/>
    <property type="match status" value="1"/>
</dbReference>
<dbReference type="PANTHER" id="PTHR43669:SF3">
    <property type="entry name" value="ALCOHOL DEHYDROGENASE, PUTATIVE (AFU_ORTHOLOGUE AFUA_3G03445)-RELATED"/>
    <property type="match status" value="1"/>
</dbReference>
<dbReference type="InterPro" id="IPR020904">
    <property type="entry name" value="Sc_DH/Rdtase_CS"/>
</dbReference>
<evidence type="ECO:0000256" key="1">
    <source>
        <dbReference type="ARBA" id="ARBA00006484"/>
    </source>
</evidence>
<keyword evidence="2 4" id="KW-0560">Oxidoreductase</keyword>
<dbReference type="Gene3D" id="3.40.50.720">
    <property type="entry name" value="NAD(P)-binding Rossmann-like Domain"/>
    <property type="match status" value="1"/>
</dbReference>
<dbReference type="InterPro" id="IPR057326">
    <property type="entry name" value="KR_dom"/>
</dbReference>
<organism evidence="4 5">
    <name type="scientific">Pseudoclavibacter helvolus</name>
    <dbReference type="NCBI Taxonomy" id="255205"/>
    <lineage>
        <taxon>Bacteria</taxon>
        <taxon>Bacillati</taxon>
        <taxon>Actinomycetota</taxon>
        <taxon>Actinomycetes</taxon>
        <taxon>Micrococcales</taxon>
        <taxon>Microbacteriaceae</taxon>
        <taxon>Pseudoclavibacter</taxon>
    </lineage>
</organism>
<protein>
    <submittedName>
        <fullName evidence="4">(+)-trans-carveol dehydrogenase</fullName>
        <ecNumber evidence="4">1.1.1.275</ecNumber>
    </submittedName>
</protein>